<keyword evidence="3" id="KW-1185">Reference proteome</keyword>
<organism evidence="2 3">
    <name type="scientific">Flemingia macrophylla</name>
    <dbReference type="NCBI Taxonomy" id="520843"/>
    <lineage>
        <taxon>Eukaryota</taxon>
        <taxon>Viridiplantae</taxon>
        <taxon>Streptophyta</taxon>
        <taxon>Embryophyta</taxon>
        <taxon>Tracheophyta</taxon>
        <taxon>Spermatophyta</taxon>
        <taxon>Magnoliopsida</taxon>
        <taxon>eudicotyledons</taxon>
        <taxon>Gunneridae</taxon>
        <taxon>Pentapetalae</taxon>
        <taxon>rosids</taxon>
        <taxon>fabids</taxon>
        <taxon>Fabales</taxon>
        <taxon>Fabaceae</taxon>
        <taxon>Papilionoideae</taxon>
        <taxon>50 kb inversion clade</taxon>
        <taxon>NPAAA clade</taxon>
        <taxon>indigoferoid/millettioid clade</taxon>
        <taxon>Phaseoleae</taxon>
        <taxon>Flemingia</taxon>
    </lineage>
</organism>
<evidence type="ECO:0000256" key="1">
    <source>
        <dbReference type="SAM" id="MobiDB-lite"/>
    </source>
</evidence>
<accession>A0ABD1LJ27</accession>
<proteinExistence type="predicted"/>
<sequence>MVMLTKTITAMDCLKMFETVRGGSTAEGRAQMAEKETEANRRHRRNPNRYTRPPCDFKRKSIRLRILKKMHGFVI</sequence>
<evidence type="ECO:0000313" key="3">
    <source>
        <dbReference type="Proteomes" id="UP001603857"/>
    </source>
</evidence>
<reference evidence="2 3" key="1">
    <citation type="submission" date="2024-08" db="EMBL/GenBank/DDBJ databases">
        <title>Insights into the chromosomal genome structure of Flemingia macrophylla.</title>
        <authorList>
            <person name="Ding Y."/>
            <person name="Zhao Y."/>
            <person name="Bi W."/>
            <person name="Wu M."/>
            <person name="Zhao G."/>
            <person name="Gong Y."/>
            <person name="Li W."/>
            <person name="Zhang P."/>
        </authorList>
    </citation>
    <scope>NUCLEOTIDE SEQUENCE [LARGE SCALE GENOMIC DNA]</scope>
    <source>
        <strain evidence="2">DYQJB</strain>
        <tissue evidence="2">Leaf</tissue>
    </source>
</reference>
<dbReference type="EMBL" id="JBGMDY010000009">
    <property type="protein sequence ID" value="KAL2323343.1"/>
    <property type="molecule type" value="Genomic_DNA"/>
</dbReference>
<dbReference type="Proteomes" id="UP001603857">
    <property type="component" value="Unassembled WGS sequence"/>
</dbReference>
<evidence type="ECO:0000313" key="2">
    <source>
        <dbReference type="EMBL" id="KAL2323343.1"/>
    </source>
</evidence>
<name>A0ABD1LJ27_9FABA</name>
<gene>
    <name evidence="2" type="ORF">Fmac_027722</name>
</gene>
<feature type="region of interest" description="Disordered" evidence="1">
    <location>
        <begin position="26"/>
        <end position="55"/>
    </location>
</feature>
<dbReference type="AlphaFoldDB" id="A0ABD1LJ27"/>
<protein>
    <submittedName>
        <fullName evidence="2">Uncharacterized protein</fullName>
    </submittedName>
</protein>
<comment type="caution">
    <text evidence="2">The sequence shown here is derived from an EMBL/GenBank/DDBJ whole genome shotgun (WGS) entry which is preliminary data.</text>
</comment>